<protein>
    <submittedName>
        <fullName evidence="1">Gamma-glutamyltransferase</fullName>
    </submittedName>
</protein>
<dbReference type="PRINTS" id="PR01210">
    <property type="entry name" value="GGTRANSPTASE"/>
</dbReference>
<name>A0A0S7BI29_9CHLR</name>
<dbReference type="InterPro" id="IPR043138">
    <property type="entry name" value="GGT_lsub"/>
</dbReference>
<dbReference type="InterPro" id="IPR029055">
    <property type="entry name" value="Ntn_hydrolases_N"/>
</dbReference>
<sequence length="543" mass="57220">MPAMNFESRRSPVFGRGGMAAASQPLAVAAGLKILAQGGSAADAAVAIAAALNVTEPTSTGLGGDAFALYFDAASKKVSVLNGSGRAPANLTLERLQREGLGDALPPYHPYTITVPGACAAWCDLHERFGRLPLSQILEPAEKLAEEGFPVAPVTAYFWQRAAQGQLARSINGRELTLDGRGPMAGELFRNPGLARTLRVIAEGGKEAFYHGPIASAIATVIAEAGGCLTEADLAAHTSTWEEPISVDYRGLRIWECPPNGQGLAALLALNLLSGFDLAALPALSPERLHLEIEAMRLAFADAFHYIADPAFSPAPLADLLSPNYADIRRRLIDPRRADLEFSHGTPPAVSDTVYFCVVDGQGNACSFINSNYMGFGTGIVPLGWGFSLQNRGHNFSLQPGHPNVLAPGKRPYHTIIPALATHAVSGDLYGPFGVMGGFMQPQGHMQVAVALVDDGLDPQAALDRPRFCIEPQAAGGKVALEEGMPEATLQRLAEMGHPIEIAGGMARSLFGRGQIIRRDPLNGVLCGGSDPRADGLAMVIDG</sequence>
<gene>
    <name evidence="1" type="ORF">LARV_03175</name>
</gene>
<dbReference type="GO" id="GO:0016740">
    <property type="term" value="F:transferase activity"/>
    <property type="evidence" value="ECO:0007669"/>
    <property type="project" value="UniProtKB-KW"/>
</dbReference>
<evidence type="ECO:0000313" key="1">
    <source>
        <dbReference type="EMBL" id="GAP15389.1"/>
    </source>
</evidence>
<reference evidence="1" key="1">
    <citation type="submission" date="2015-07" db="EMBL/GenBank/DDBJ databases">
        <title>Draft Genome Sequences of Anaerolinea thermolimosa IMO-1, Bellilinea caldifistulae GOMI-1, Leptolinea tardivitalis YMTK-2, Levilinea saccharolytica KIBI-1,Longilinea arvoryzae KOME-1, Previously Described as Members of the Anaerolineaceae (Chloroflexi).</title>
        <authorList>
            <person name="Sekiguchi Y."/>
            <person name="Ohashi A."/>
            <person name="Matsuura N."/>
            <person name="Tourlousse M.D."/>
        </authorList>
    </citation>
    <scope>NUCLEOTIDE SEQUENCE [LARGE SCALE GENOMIC DNA]</scope>
    <source>
        <strain evidence="1">KOME-1</strain>
    </source>
</reference>
<dbReference type="Gene3D" id="3.60.20.40">
    <property type="match status" value="1"/>
</dbReference>
<dbReference type="InterPro" id="IPR043137">
    <property type="entry name" value="GGT_ssub_C"/>
</dbReference>
<dbReference type="SUPFAM" id="SSF56235">
    <property type="entry name" value="N-terminal nucleophile aminohydrolases (Ntn hydrolases)"/>
    <property type="match status" value="1"/>
</dbReference>
<keyword evidence="1" id="KW-0808">Transferase</keyword>
<dbReference type="OrthoDB" id="9781342at2"/>
<keyword evidence="2" id="KW-1185">Reference proteome</keyword>
<dbReference type="AlphaFoldDB" id="A0A0S7BI29"/>
<dbReference type="InterPro" id="IPR052896">
    <property type="entry name" value="GGT-like_enzyme"/>
</dbReference>
<organism evidence="1">
    <name type="scientific">Longilinea arvoryzae</name>
    <dbReference type="NCBI Taxonomy" id="360412"/>
    <lineage>
        <taxon>Bacteria</taxon>
        <taxon>Bacillati</taxon>
        <taxon>Chloroflexota</taxon>
        <taxon>Anaerolineae</taxon>
        <taxon>Anaerolineales</taxon>
        <taxon>Anaerolineaceae</taxon>
        <taxon>Longilinea</taxon>
    </lineage>
</organism>
<dbReference type="Proteomes" id="UP000055060">
    <property type="component" value="Unassembled WGS sequence"/>
</dbReference>
<dbReference type="PANTHER" id="PTHR43881">
    <property type="entry name" value="GAMMA-GLUTAMYLTRANSPEPTIDASE (AFU_ORTHOLOGUE AFUA_4G13580)"/>
    <property type="match status" value="1"/>
</dbReference>
<evidence type="ECO:0000313" key="2">
    <source>
        <dbReference type="Proteomes" id="UP000055060"/>
    </source>
</evidence>
<dbReference type="Gene3D" id="1.10.246.130">
    <property type="match status" value="1"/>
</dbReference>
<dbReference type="STRING" id="360412.LARV_03175"/>
<dbReference type="PANTHER" id="PTHR43881:SF1">
    <property type="entry name" value="GAMMA-GLUTAMYLTRANSPEPTIDASE (AFU_ORTHOLOGUE AFUA_4G13580)"/>
    <property type="match status" value="1"/>
</dbReference>
<proteinExistence type="predicted"/>
<dbReference type="EMBL" id="DF967972">
    <property type="protein sequence ID" value="GAP15389.1"/>
    <property type="molecule type" value="Genomic_DNA"/>
</dbReference>
<accession>A0A0S7BI29</accession>
<dbReference type="RefSeq" id="WP_075074571.1">
    <property type="nucleotide sequence ID" value="NZ_DF967972.1"/>
</dbReference>
<dbReference type="Pfam" id="PF01019">
    <property type="entry name" value="G_glu_transpept"/>
    <property type="match status" value="1"/>
</dbReference>